<keyword evidence="3" id="KW-0808">Transferase</keyword>
<dbReference type="OrthoDB" id="266718at2759"/>
<comment type="catalytic activity">
    <reaction evidence="7">
        <text>L-threonyl-[protein] + ATP = O-phospho-L-threonyl-[protein] + ADP + H(+)</text>
        <dbReference type="Rhea" id="RHEA:46608"/>
        <dbReference type="Rhea" id="RHEA-COMP:11060"/>
        <dbReference type="Rhea" id="RHEA-COMP:11605"/>
        <dbReference type="ChEBI" id="CHEBI:15378"/>
        <dbReference type="ChEBI" id="CHEBI:30013"/>
        <dbReference type="ChEBI" id="CHEBI:30616"/>
        <dbReference type="ChEBI" id="CHEBI:61977"/>
        <dbReference type="ChEBI" id="CHEBI:456216"/>
        <dbReference type="EC" id="2.7.11.1"/>
    </reaction>
</comment>
<dbReference type="Proteomes" id="UP000683925">
    <property type="component" value="Unassembled WGS sequence"/>
</dbReference>
<dbReference type="AlphaFoldDB" id="A0A8S1SJE1"/>
<protein>
    <recommendedName>
        <fullName evidence="1">non-specific serine/threonine protein kinase</fullName>
        <ecNumber evidence="1">2.7.11.1</ecNumber>
    </recommendedName>
</protein>
<evidence type="ECO:0000256" key="6">
    <source>
        <dbReference type="ARBA" id="ARBA00022840"/>
    </source>
</evidence>
<evidence type="ECO:0000256" key="3">
    <source>
        <dbReference type="ARBA" id="ARBA00022679"/>
    </source>
</evidence>
<dbReference type="EC" id="2.7.11.1" evidence="1"/>
<dbReference type="GO" id="GO:0004674">
    <property type="term" value="F:protein serine/threonine kinase activity"/>
    <property type="evidence" value="ECO:0007669"/>
    <property type="project" value="UniProtKB-KW"/>
</dbReference>
<dbReference type="EMBL" id="CAJJDP010000011">
    <property type="protein sequence ID" value="CAD8140695.1"/>
    <property type="molecule type" value="Genomic_DNA"/>
</dbReference>
<keyword evidence="5" id="KW-0418">Kinase</keyword>
<keyword evidence="2" id="KW-0723">Serine/threonine-protein kinase</keyword>
<reference evidence="9" key="1">
    <citation type="submission" date="2021-01" db="EMBL/GenBank/DDBJ databases">
        <authorList>
            <consortium name="Genoscope - CEA"/>
            <person name="William W."/>
        </authorList>
    </citation>
    <scope>NUCLEOTIDE SEQUENCE</scope>
</reference>
<evidence type="ECO:0000256" key="8">
    <source>
        <dbReference type="ARBA" id="ARBA00048679"/>
    </source>
</evidence>
<evidence type="ECO:0000313" key="10">
    <source>
        <dbReference type="Proteomes" id="UP000683925"/>
    </source>
</evidence>
<proteinExistence type="predicted"/>
<keyword evidence="6" id="KW-0067">ATP-binding</keyword>
<evidence type="ECO:0000256" key="7">
    <source>
        <dbReference type="ARBA" id="ARBA00047899"/>
    </source>
</evidence>
<keyword evidence="4" id="KW-0547">Nucleotide-binding</keyword>
<dbReference type="GO" id="GO:0005524">
    <property type="term" value="F:ATP binding"/>
    <property type="evidence" value="ECO:0007669"/>
    <property type="project" value="UniProtKB-KW"/>
</dbReference>
<sequence>MKQDLINLCIKCCSDPMKNTRKFGCFAIGNTEFYIQLVELLKDQEALKMIKYQYEKTRSNAAGALGNLVRNLNFIIKGCIRHGALNQLLKLVKFDQTTRISLFSLGNLCQYSECRINSMNYKSEL</sequence>
<comment type="caution">
    <text evidence="9">The sequence shown here is derived from an EMBL/GenBank/DDBJ whole genome shotgun (WGS) entry which is preliminary data.</text>
</comment>
<dbReference type="GO" id="GO:0005737">
    <property type="term" value="C:cytoplasm"/>
    <property type="evidence" value="ECO:0007669"/>
    <property type="project" value="TreeGrafter"/>
</dbReference>
<gene>
    <name evidence="9" type="ORF">POCTA_138.1.T0120038</name>
</gene>
<accession>A0A8S1SJE1</accession>
<evidence type="ECO:0000256" key="1">
    <source>
        <dbReference type="ARBA" id="ARBA00012513"/>
    </source>
</evidence>
<name>A0A8S1SJE1_PAROT</name>
<evidence type="ECO:0000256" key="5">
    <source>
        <dbReference type="ARBA" id="ARBA00022777"/>
    </source>
</evidence>
<organism evidence="9 10">
    <name type="scientific">Paramecium octaurelia</name>
    <dbReference type="NCBI Taxonomy" id="43137"/>
    <lineage>
        <taxon>Eukaryota</taxon>
        <taxon>Sar</taxon>
        <taxon>Alveolata</taxon>
        <taxon>Ciliophora</taxon>
        <taxon>Intramacronucleata</taxon>
        <taxon>Oligohymenophorea</taxon>
        <taxon>Peniculida</taxon>
        <taxon>Parameciidae</taxon>
        <taxon>Paramecium</taxon>
    </lineage>
</organism>
<evidence type="ECO:0000256" key="4">
    <source>
        <dbReference type="ARBA" id="ARBA00022741"/>
    </source>
</evidence>
<keyword evidence="10" id="KW-1185">Reference proteome</keyword>
<dbReference type="PANTHER" id="PTHR22983:SF6">
    <property type="entry name" value="SERINE_THREONINE-PROTEIN KINASE 36"/>
    <property type="match status" value="1"/>
</dbReference>
<evidence type="ECO:0000256" key="2">
    <source>
        <dbReference type="ARBA" id="ARBA00022527"/>
    </source>
</evidence>
<comment type="catalytic activity">
    <reaction evidence="8">
        <text>L-seryl-[protein] + ATP = O-phospho-L-seryl-[protein] + ADP + H(+)</text>
        <dbReference type="Rhea" id="RHEA:17989"/>
        <dbReference type="Rhea" id="RHEA-COMP:9863"/>
        <dbReference type="Rhea" id="RHEA-COMP:11604"/>
        <dbReference type="ChEBI" id="CHEBI:15378"/>
        <dbReference type="ChEBI" id="CHEBI:29999"/>
        <dbReference type="ChEBI" id="CHEBI:30616"/>
        <dbReference type="ChEBI" id="CHEBI:83421"/>
        <dbReference type="ChEBI" id="CHEBI:456216"/>
        <dbReference type="EC" id="2.7.11.1"/>
    </reaction>
</comment>
<dbReference type="PANTHER" id="PTHR22983">
    <property type="entry name" value="PROTEIN KINASE RELATED"/>
    <property type="match status" value="1"/>
</dbReference>
<evidence type="ECO:0000313" key="9">
    <source>
        <dbReference type="EMBL" id="CAD8140695.1"/>
    </source>
</evidence>